<proteinExistence type="predicted"/>
<dbReference type="EMBL" id="CP144693">
    <property type="protein sequence ID" value="WVZ01589.1"/>
    <property type="molecule type" value="Genomic_DNA"/>
</dbReference>
<name>A0AAQ3N2C9_VIGMU</name>
<evidence type="ECO:0000313" key="1">
    <source>
        <dbReference type="EMBL" id="WVZ01589.1"/>
    </source>
</evidence>
<organism evidence="1 2">
    <name type="scientific">Vigna mungo</name>
    <name type="common">Black gram</name>
    <name type="synonym">Phaseolus mungo</name>
    <dbReference type="NCBI Taxonomy" id="3915"/>
    <lineage>
        <taxon>Eukaryota</taxon>
        <taxon>Viridiplantae</taxon>
        <taxon>Streptophyta</taxon>
        <taxon>Embryophyta</taxon>
        <taxon>Tracheophyta</taxon>
        <taxon>Spermatophyta</taxon>
        <taxon>Magnoliopsida</taxon>
        <taxon>eudicotyledons</taxon>
        <taxon>Gunneridae</taxon>
        <taxon>Pentapetalae</taxon>
        <taxon>rosids</taxon>
        <taxon>fabids</taxon>
        <taxon>Fabales</taxon>
        <taxon>Fabaceae</taxon>
        <taxon>Papilionoideae</taxon>
        <taxon>50 kb inversion clade</taxon>
        <taxon>NPAAA clade</taxon>
        <taxon>indigoferoid/millettioid clade</taxon>
        <taxon>Phaseoleae</taxon>
        <taxon>Vigna</taxon>
    </lineage>
</organism>
<protein>
    <submittedName>
        <fullName evidence="1">Uncharacterized protein</fullName>
    </submittedName>
</protein>
<sequence length="108" mass="12574">MPFSRPCRNLGFSSWAFRFSRIRFAKGTMFTYQFIGDAIMLQTCFRDSGVLYFRNMVEEKREVKLKEDDILRLAKLILPASNFAISKMRALFSGEPSMTLKVVVLLLY</sequence>
<gene>
    <name evidence="1" type="ORF">V8G54_027658</name>
</gene>
<dbReference type="AlphaFoldDB" id="A0AAQ3N2C9"/>
<dbReference type="PANTHER" id="PTHR46626:SF3">
    <property type="entry name" value="RETICULON-LIKE PROTEIN"/>
    <property type="match status" value="1"/>
</dbReference>
<dbReference type="PANTHER" id="PTHR46626">
    <property type="entry name" value="RETICULON-LIKE PROTEIN B17"/>
    <property type="match status" value="1"/>
</dbReference>
<dbReference type="InterPro" id="IPR044647">
    <property type="entry name" value="RTNLB17/18/21"/>
</dbReference>
<reference evidence="1 2" key="1">
    <citation type="journal article" date="2023" name="Life. Sci Alliance">
        <title>Evolutionary insights into 3D genome organization and epigenetic landscape of Vigna mungo.</title>
        <authorList>
            <person name="Junaid A."/>
            <person name="Singh B."/>
            <person name="Bhatia S."/>
        </authorList>
    </citation>
    <scope>NUCLEOTIDE SEQUENCE [LARGE SCALE GENOMIC DNA]</scope>
    <source>
        <strain evidence="1">Urdbean</strain>
    </source>
</reference>
<dbReference type="Proteomes" id="UP001374535">
    <property type="component" value="Chromosome 8"/>
</dbReference>
<keyword evidence="2" id="KW-1185">Reference proteome</keyword>
<evidence type="ECO:0000313" key="2">
    <source>
        <dbReference type="Proteomes" id="UP001374535"/>
    </source>
</evidence>
<accession>A0AAQ3N2C9</accession>